<dbReference type="SMART" id="SM00228">
    <property type="entry name" value="PDZ"/>
    <property type="match status" value="2"/>
</dbReference>
<feature type="domain" description="PDZ" evidence="6">
    <location>
        <begin position="249"/>
        <end position="317"/>
    </location>
</feature>
<dbReference type="GO" id="GO:0006508">
    <property type="term" value="P:proteolysis"/>
    <property type="evidence" value="ECO:0007669"/>
    <property type="project" value="UniProtKB-KW"/>
</dbReference>
<dbReference type="Proteomes" id="UP000198723">
    <property type="component" value="Unassembled WGS sequence"/>
</dbReference>
<dbReference type="Pfam" id="PF17820">
    <property type="entry name" value="PDZ_6"/>
    <property type="match status" value="2"/>
</dbReference>
<evidence type="ECO:0000256" key="1">
    <source>
        <dbReference type="ARBA" id="ARBA00010541"/>
    </source>
</evidence>
<dbReference type="InterPro" id="IPR036034">
    <property type="entry name" value="PDZ_sf"/>
</dbReference>
<evidence type="ECO:0000256" key="2">
    <source>
        <dbReference type="ARBA" id="ARBA00022670"/>
    </source>
</evidence>
<evidence type="ECO:0000259" key="6">
    <source>
        <dbReference type="PROSITE" id="PS50106"/>
    </source>
</evidence>
<sequence>MSRSLLALAALFIAGESLLSAPAVADSLSLAPMLQRVVPSVVSISVQGRELDDADATLADPFYRKFFGLPDDAAPAEHSFQSAGSGVVIDEVHGYIVTNQHVIASASKIEVALSDGRRFQAKLVGADPETDVAVVQIPPDHLVQAEFGSASSLHVGDVVVAIGNPFGLGQTATMGIVSALGRRAVGSEGYEGFIQTDASTNPGNSGGALVSEDGVVVGINSAIIGPAGGSIGIGFAVPAETVGIVMRQLILTGKLVRGEVGILTQDLTPGLAKAFGVDEGAGALVSEVLPGSPAANAGIQPGDVIRMVDGRTVRGASDVRRLVGSLPLQSKPSFQIDRASRRIEAFPVVSDAPVAEPAASRTIHIARGPLADAEMANSPDGPGARVVVVAEGSVAAQAGLQPDDVIVALDQQPVTDVGQLLSILVKEHARALITVVRNGHRLFVAADVQTQ</sequence>
<name>A0A1C3Y9S2_9HYPH</name>
<comment type="similarity">
    <text evidence="1">Belongs to the peptidase S1C family.</text>
</comment>
<proteinExistence type="inferred from homology"/>
<dbReference type="InterPro" id="IPR009003">
    <property type="entry name" value="Peptidase_S1_PA"/>
</dbReference>
<organism evidence="7 8">
    <name type="scientific">Rhizobium aethiopicum</name>
    <dbReference type="NCBI Taxonomy" id="1138170"/>
    <lineage>
        <taxon>Bacteria</taxon>
        <taxon>Pseudomonadati</taxon>
        <taxon>Pseudomonadota</taxon>
        <taxon>Alphaproteobacteria</taxon>
        <taxon>Hyphomicrobiales</taxon>
        <taxon>Rhizobiaceae</taxon>
        <taxon>Rhizobium/Agrobacterium group</taxon>
        <taxon>Rhizobium</taxon>
    </lineage>
</organism>
<dbReference type="SUPFAM" id="SSF50156">
    <property type="entry name" value="PDZ domain-like"/>
    <property type="match status" value="2"/>
</dbReference>
<evidence type="ECO:0000313" key="7">
    <source>
        <dbReference type="EMBL" id="SCB61276.1"/>
    </source>
</evidence>
<dbReference type="SUPFAM" id="SSF50494">
    <property type="entry name" value="Trypsin-like serine proteases"/>
    <property type="match status" value="1"/>
</dbReference>
<dbReference type="PROSITE" id="PS50106">
    <property type="entry name" value="PDZ"/>
    <property type="match status" value="1"/>
</dbReference>
<dbReference type="RefSeq" id="WP_016737390.1">
    <property type="nucleotide sequence ID" value="NZ_FMAJ01000016.1"/>
</dbReference>
<keyword evidence="5" id="KW-0732">Signal</keyword>
<dbReference type="PRINTS" id="PR00834">
    <property type="entry name" value="PROTEASES2C"/>
</dbReference>
<dbReference type="GO" id="GO:0004252">
    <property type="term" value="F:serine-type endopeptidase activity"/>
    <property type="evidence" value="ECO:0007669"/>
    <property type="project" value="InterPro"/>
</dbReference>
<reference evidence="7 8" key="1">
    <citation type="submission" date="2016-08" db="EMBL/GenBank/DDBJ databases">
        <authorList>
            <person name="Seilhamer J.J."/>
        </authorList>
    </citation>
    <scope>NUCLEOTIDE SEQUENCE [LARGE SCALE GENOMIC DNA]</scope>
    <source>
        <strain evidence="7 8">HBR26</strain>
    </source>
</reference>
<dbReference type="STRING" id="1138170.GA0061105_11680"/>
<dbReference type="Gene3D" id="2.30.42.10">
    <property type="match status" value="2"/>
</dbReference>
<evidence type="ECO:0000313" key="8">
    <source>
        <dbReference type="Proteomes" id="UP000198723"/>
    </source>
</evidence>
<dbReference type="Pfam" id="PF13365">
    <property type="entry name" value="Trypsin_2"/>
    <property type="match status" value="1"/>
</dbReference>
<accession>A0A1C3Y9S2</accession>
<dbReference type="Gene3D" id="2.40.10.120">
    <property type="match status" value="1"/>
</dbReference>
<dbReference type="InterPro" id="IPR001478">
    <property type="entry name" value="PDZ"/>
</dbReference>
<dbReference type="PANTHER" id="PTHR22939">
    <property type="entry name" value="SERINE PROTEASE FAMILY S1C HTRA-RELATED"/>
    <property type="match status" value="1"/>
</dbReference>
<evidence type="ECO:0000256" key="4">
    <source>
        <dbReference type="ARBA" id="ARBA00022825"/>
    </source>
</evidence>
<keyword evidence="4" id="KW-0720">Serine protease</keyword>
<dbReference type="PANTHER" id="PTHR22939:SF129">
    <property type="entry name" value="SERINE PROTEASE HTRA2, MITOCHONDRIAL"/>
    <property type="match status" value="1"/>
</dbReference>
<evidence type="ECO:0000256" key="5">
    <source>
        <dbReference type="SAM" id="SignalP"/>
    </source>
</evidence>
<feature type="signal peptide" evidence="5">
    <location>
        <begin position="1"/>
        <end position="25"/>
    </location>
</feature>
<feature type="chain" id="PRO_5008687401" evidence="5">
    <location>
        <begin position="26"/>
        <end position="451"/>
    </location>
</feature>
<protein>
    <submittedName>
        <fullName evidence="7">Serine protease DegQ</fullName>
    </submittedName>
</protein>
<dbReference type="GeneID" id="45960378"/>
<keyword evidence="2 7" id="KW-0645">Protease</keyword>
<keyword evidence="3" id="KW-0378">Hydrolase</keyword>
<evidence type="ECO:0000256" key="3">
    <source>
        <dbReference type="ARBA" id="ARBA00022801"/>
    </source>
</evidence>
<dbReference type="InterPro" id="IPR001940">
    <property type="entry name" value="Peptidase_S1C"/>
</dbReference>
<dbReference type="InterPro" id="IPR041489">
    <property type="entry name" value="PDZ_6"/>
</dbReference>
<gene>
    <name evidence="7" type="ORF">GA0061105_11680</name>
</gene>
<dbReference type="EMBL" id="FMAJ01000016">
    <property type="protein sequence ID" value="SCB61276.1"/>
    <property type="molecule type" value="Genomic_DNA"/>
</dbReference>
<dbReference type="AlphaFoldDB" id="A0A1C3Y9S2"/>